<keyword evidence="2" id="KW-1185">Reference proteome</keyword>
<dbReference type="EMBL" id="JAUNZN010000001">
    <property type="protein sequence ID" value="KAK4831676.1"/>
    <property type="molecule type" value="Genomic_DNA"/>
</dbReference>
<organism evidence="1 2">
    <name type="scientific">Mycteria americana</name>
    <name type="common">Wood stork</name>
    <dbReference type="NCBI Taxonomy" id="33587"/>
    <lineage>
        <taxon>Eukaryota</taxon>
        <taxon>Metazoa</taxon>
        <taxon>Chordata</taxon>
        <taxon>Craniata</taxon>
        <taxon>Vertebrata</taxon>
        <taxon>Euteleostomi</taxon>
        <taxon>Archelosauria</taxon>
        <taxon>Archosauria</taxon>
        <taxon>Dinosauria</taxon>
        <taxon>Saurischia</taxon>
        <taxon>Theropoda</taxon>
        <taxon>Coelurosauria</taxon>
        <taxon>Aves</taxon>
        <taxon>Neognathae</taxon>
        <taxon>Neoaves</taxon>
        <taxon>Aequornithes</taxon>
        <taxon>Ciconiiformes</taxon>
        <taxon>Ciconiidae</taxon>
        <taxon>Mycteria</taxon>
    </lineage>
</organism>
<sequence>MVVKMYLRKGKRNATKAEEEEKKCEKRPCRHQVQRRWRGRGAPDARAEIVLQPTEETVVEQWLGQILENPEGLRIGYWRDREVQANSWRDHEVWRLATGCKKILTPPDQGLQVKICKQRILERLEKWANRNPMKFYKEKCQVLHLRRNNPMNWYRMGADWGFWLMVQTTFQPPNHPPIQTISHQFDHKDTIGDHEEDLGKQQDCTTTGWIWWELRNPIEELLVRDSTWEELSLSNREELEKRSYTKGSGRVTIIEIIFQKAEDQVTQLVDEGKAVDVVYLEFSKAFDTVSHSILLQKLAAHGLGACTLHWVKNWLDGEPRELW</sequence>
<dbReference type="PANTHER" id="PTHR33332">
    <property type="entry name" value="REVERSE TRANSCRIPTASE DOMAIN-CONTAINING PROTEIN"/>
    <property type="match status" value="1"/>
</dbReference>
<evidence type="ECO:0000313" key="1">
    <source>
        <dbReference type="EMBL" id="KAK4831676.1"/>
    </source>
</evidence>
<comment type="caution">
    <text evidence="1">The sequence shown here is derived from an EMBL/GenBank/DDBJ whole genome shotgun (WGS) entry which is preliminary data.</text>
</comment>
<protein>
    <recommendedName>
        <fullName evidence="3">Rna-directed dna polymerase from mobile element jockey-like</fullName>
    </recommendedName>
</protein>
<dbReference type="Proteomes" id="UP001333110">
    <property type="component" value="Unassembled WGS sequence"/>
</dbReference>
<reference evidence="1 2" key="1">
    <citation type="journal article" date="2023" name="J. Hered.">
        <title>Chromosome-level genome of the wood stork (Mycteria americana) provides insight into avian chromosome evolution.</title>
        <authorList>
            <person name="Flamio R. Jr."/>
            <person name="Ramstad K.M."/>
        </authorList>
    </citation>
    <scope>NUCLEOTIDE SEQUENCE [LARGE SCALE GENOMIC DNA]</scope>
    <source>
        <strain evidence="1">JAX WOST 10</strain>
    </source>
</reference>
<dbReference type="AlphaFoldDB" id="A0AAN7SIL9"/>
<evidence type="ECO:0000313" key="2">
    <source>
        <dbReference type="Proteomes" id="UP001333110"/>
    </source>
</evidence>
<gene>
    <name evidence="1" type="ORF">QYF61_018673</name>
</gene>
<proteinExistence type="predicted"/>
<evidence type="ECO:0008006" key="3">
    <source>
        <dbReference type="Google" id="ProtNLM"/>
    </source>
</evidence>
<accession>A0AAN7SIL9</accession>
<name>A0AAN7SIL9_MYCAM</name>